<sequence>MANNKKKKSKLTIILLALVLLLPGFLYLTFVRVANNSYLTLPYYSTEGLTSGQVDLSSVYIPDAKFQNLGGEDIVFNSDTTIRVFHLISLGSPSYSRNITDALEKVVDRFQTFNNLKFYSINVDTLAGFADADDYILPYRDFFNKNWFYIQPSNEQAYGFIRDNLLLDVLYYSEFDTNVLPSNQIVLIDKNGFLRGIYNSDNPKVYKIIEEDIKVLLIENLRGVQST</sequence>
<organism evidence="1 2">
    <name type="scientific">Candidatus Sphingobacterium stercoripullorum</name>
    <dbReference type="NCBI Taxonomy" id="2838759"/>
    <lineage>
        <taxon>Bacteria</taxon>
        <taxon>Pseudomonadati</taxon>
        <taxon>Bacteroidota</taxon>
        <taxon>Sphingobacteriia</taxon>
        <taxon>Sphingobacteriales</taxon>
        <taxon>Sphingobacteriaceae</taxon>
        <taxon>Sphingobacterium</taxon>
    </lineage>
</organism>
<protein>
    <recommendedName>
        <fullName evidence="3">Photosynthetic protein synthase I</fullName>
    </recommendedName>
</protein>
<name>A0A9D2AYY2_9SPHI</name>
<evidence type="ECO:0008006" key="3">
    <source>
        <dbReference type="Google" id="ProtNLM"/>
    </source>
</evidence>
<reference evidence="1" key="1">
    <citation type="journal article" date="2021" name="PeerJ">
        <title>Extensive microbial diversity within the chicken gut microbiome revealed by metagenomics and culture.</title>
        <authorList>
            <person name="Gilroy R."/>
            <person name="Ravi A."/>
            <person name="Getino M."/>
            <person name="Pursley I."/>
            <person name="Horton D.L."/>
            <person name="Alikhan N.F."/>
            <person name="Baker D."/>
            <person name="Gharbi K."/>
            <person name="Hall N."/>
            <person name="Watson M."/>
            <person name="Adriaenssens E.M."/>
            <person name="Foster-Nyarko E."/>
            <person name="Jarju S."/>
            <person name="Secka A."/>
            <person name="Antonio M."/>
            <person name="Oren A."/>
            <person name="Chaudhuri R.R."/>
            <person name="La Ragione R."/>
            <person name="Hildebrand F."/>
            <person name="Pallen M.J."/>
        </authorList>
    </citation>
    <scope>NUCLEOTIDE SEQUENCE</scope>
    <source>
        <strain evidence="1">1719</strain>
    </source>
</reference>
<dbReference type="AlphaFoldDB" id="A0A9D2AYY2"/>
<accession>A0A9D2AYY2</accession>
<dbReference type="Gene3D" id="3.40.30.10">
    <property type="entry name" value="Glutaredoxin"/>
    <property type="match status" value="1"/>
</dbReference>
<dbReference type="EMBL" id="DXEZ01000222">
    <property type="protein sequence ID" value="HIX54970.1"/>
    <property type="molecule type" value="Genomic_DNA"/>
</dbReference>
<reference evidence="1" key="2">
    <citation type="submission" date="2021-04" db="EMBL/GenBank/DDBJ databases">
        <authorList>
            <person name="Gilroy R."/>
        </authorList>
    </citation>
    <scope>NUCLEOTIDE SEQUENCE</scope>
    <source>
        <strain evidence="1">1719</strain>
    </source>
</reference>
<dbReference type="Proteomes" id="UP000824156">
    <property type="component" value="Unassembled WGS sequence"/>
</dbReference>
<comment type="caution">
    <text evidence="1">The sequence shown here is derived from an EMBL/GenBank/DDBJ whole genome shotgun (WGS) entry which is preliminary data.</text>
</comment>
<proteinExistence type="predicted"/>
<gene>
    <name evidence="1" type="ORF">H9853_08090</name>
</gene>
<dbReference type="SUPFAM" id="SSF52833">
    <property type="entry name" value="Thioredoxin-like"/>
    <property type="match status" value="1"/>
</dbReference>
<evidence type="ECO:0000313" key="2">
    <source>
        <dbReference type="Proteomes" id="UP000824156"/>
    </source>
</evidence>
<evidence type="ECO:0000313" key="1">
    <source>
        <dbReference type="EMBL" id="HIX54970.1"/>
    </source>
</evidence>
<dbReference type="InterPro" id="IPR036249">
    <property type="entry name" value="Thioredoxin-like_sf"/>
</dbReference>